<gene>
    <name evidence="2" type="ORF">QR46_3000</name>
</gene>
<evidence type="ECO:0000313" key="3">
    <source>
        <dbReference type="Proteomes" id="UP000070089"/>
    </source>
</evidence>
<comment type="caution">
    <text evidence="2">The sequence shown here is derived from an EMBL/GenBank/DDBJ whole genome shotgun (WGS) entry which is preliminary data.</text>
</comment>
<dbReference type="VEuPathDB" id="GiardiaDB:QR46_3000"/>
<feature type="compositionally biased region" description="Polar residues" evidence="1">
    <location>
        <begin position="379"/>
        <end position="390"/>
    </location>
</feature>
<evidence type="ECO:0000313" key="2">
    <source>
        <dbReference type="EMBL" id="KWX13007.1"/>
    </source>
</evidence>
<name>A0A132NSK4_GIAIN</name>
<sequence length="497" mass="54468">MNATGLMTTPLPMAPDMLSTSDLSILQMGWPVVYQSRGIMRSDLTSMINDSSNTLRQLSCVHPLYDGYCEDSATVSPAALLRPRLGTVLVQQPRCIGKFGEPFTTSNKVLNYHTLYYTGNSIDSKDSIKDSGCIFPIESDVNNSEIGEARRPLDDSAPLPNAAFDEATNPAFRIAFTREVRAGQLLRQGSMASATDSIVKVGGTMPSHSSYLGTDPTAAPVLNVEGVDLTINHSSKSDAGQLLPTGFYYGDPGFPKLGAVAPLSAPDHTGHSTTELLTPSPTSDSVVSILDNSVMQHSGSNISISSLNGAGFQAVGSHYSSTNIFPYPTALALTPQIPAYYCPGIITGQPIQYAVTTLSHSVQLQSSLAQSSTRALSPQDLQTSQPQSYATRRKTRRVAPPSRGTQSPQAPFYWTREQAELFDQVHHRIGVDRATDKAIWDELRHHIPNLTQRRVQSRLQKRRLAIRKYYKLNPKSQLKRHHVHPEFQNNKELYLTE</sequence>
<dbReference type="InterPro" id="IPR009057">
    <property type="entry name" value="Homeodomain-like_sf"/>
</dbReference>
<dbReference type="EMBL" id="JXTI01000088">
    <property type="protein sequence ID" value="KWX13007.1"/>
    <property type="molecule type" value="Genomic_DNA"/>
</dbReference>
<organism evidence="2 3">
    <name type="scientific">Giardia duodenalis assemblage B</name>
    <dbReference type="NCBI Taxonomy" id="1394984"/>
    <lineage>
        <taxon>Eukaryota</taxon>
        <taxon>Metamonada</taxon>
        <taxon>Diplomonadida</taxon>
        <taxon>Hexamitidae</taxon>
        <taxon>Giardiinae</taxon>
        <taxon>Giardia</taxon>
    </lineage>
</organism>
<accession>A0A132NSK4</accession>
<dbReference type="AlphaFoldDB" id="A0A132NSK4"/>
<reference evidence="2 3" key="1">
    <citation type="journal article" date="2015" name="Mol. Biochem. Parasitol.">
        <title>Identification of polymorphic genes for use in assemblage B genotyping assays through comparative genomics of multiple assemblage B Giardia duodenalis isolates.</title>
        <authorList>
            <person name="Wielinga C."/>
            <person name="Thompson R.C."/>
            <person name="Monis P."/>
            <person name="Ryan U."/>
        </authorList>
    </citation>
    <scope>NUCLEOTIDE SEQUENCE [LARGE SCALE GENOMIC DNA]</scope>
    <source>
        <strain evidence="2 3">BAH15c1</strain>
    </source>
</reference>
<dbReference type="OrthoDB" id="10255161at2759"/>
<proteinExistence type="predicted"/>
<dbReference type="Gene3D" id="1.10.10.60">
    <property type="entry name" value="Homeodomain-like"/>
    <property type="match status" value="1"/>
</dbReference>
<evidence type="ECO:0000256" key="1">
    <source>
        <dbReference type="SAM" id="MobiDB-lite"/>
    </source>
</evidence>
<dbReference type="Proteomes" id="UP000070089">
    <property type="component" value="Unassembled WGS sequence"/>
</dbReference>
<feature type="region of interest" description="Disordered" evidence="1">
    <location>
        <begin position="372"/>
        <end position="409"/>
    </location>
</feature>
<dbReference type="SUPFAM" id="SSF46689">
    <property type="entry name" value="Homeodomain-like"/>
    <property type="match status" value="1"/>
</dbReference>
<protein>
    <submittedName>
        <fullName evidence="2">GARP-like protein 3</fullName>
    </submittedName>
</protein>